<sequence>MSGLPEETRSVPVEESLSTLDSLAIDLVKMANCYHQR</sequence>
<name>A0A0F3PL66_ANAPH</name>
<dbReference type="Proteomes" id="UP000033722">
    <property type="component" value="Unassembled WGS sequence"/>
</dbReference>
<accession>A0A0F3PL66</accession>
<comment type="caution">
    <text evidence="1">The sequence shown here is derived from an EMBL/GenBank/DDBJ whole genome shotgun (WGS) entry which is preliminary data.</text>
</comment>
<dbReference type="GO" id="GO:0003935">
    <property type="term" value="F:GTP cyclohydrolase II activity"/>
    <property type="evidence" value="ECO:0007669"/>
    <property type="project" value="UniProtKB-EC"/>
</dbReference>
<evidence type="ECO:0000313" key="2">
    <source>
        <dbReference type="Proteomes" id="UP000033722"/>
    </source>
</evidence>
<dbReference type="EMBL" id="LAOD01000035">
    <property type="protein sequence ID" value="KJV80712.1"/>
    <property type="molecule type" value="Genomic_DNA"/>
</dbReference>
<dbReference type="EC" id="3.5.4.25" evidence="1"/>
<proteinExistence type="predicted"/>
<reference evidence="1 2" key="1">
    <citation type="submission" date="2015-01" db="EMBL/GenBank/DDBJ databases">
        <title>Genome Sequencing of Rickettsiales.</title>
        <authorList>
            <person name="Daugherty S.C."/>
            <person name="Su Q."/>
            <person name="Abolude K."/>
            <person name="Beier-Sexton M."/>
            <person name="Carlyon J.A."/>
            <person name="Carter R."/>
            <person name="Day N.P."/>
            <person name="Dumler S.J."/>
            <person name="Dyachenko V."/>
            <person name="Godinez A."/>
            <person name="Kurtti T.J."/>
            <person name="Lichay M."/>
            <person name="Mullins K.E."/>
            <person name="Ott S."/>
            <person name="Pappas-Brown V."/>
            <person name="Paris D.H."/>
            <person name="Patel P."/>
            <person name="Richards A.L."/>
            <person name="Sadzewicz L."/>
            <person name="Sears K."/>
            <person name="Seidman D."/>
            <person name="Sengamalay N."/>
            <person name="Stenos J."/>
            <person name="Tallon L.J."/>
            <person name="Vincent G."/>
            <person name="Fraser C.M."/>
            <person name="Munderloh U."/>
            <person name="Dunning-Hotopp J.C."/>
        </authorList>
    </citation>
    <scope>NUCLEOTIDE SEQUENCE [LARGE SCALE GENOMIC DNA]</scope>
    <source>
        <strain evidence="1 2">CRT53-1</strain>
    </source>
</reference>
<dbReference type="AlphaFoldDB" id="A0A0F3PL66"/>
<protein>
    <submittedName>
        <fullName evidence="1">GTP cyclohydrolase II domain protein</fullName>
        <ecNumber evidence="1">3.5.4.25</ecNumber>
    </submittedName>
</protein>
<keyword evidence="1" id="KW-0378">Hydrolase</keyword>
<organism evidence="1 2">
    <name type="scientific">Anaplasma phagocytophilum str. CRT53-1</name>
    <dbReference type="NCBI Taxonomy" id="1359157"/>
    <lineage>
        <taxon>Bacteria</taxon>
        <taxon>Pseudomonadati</taxon>
        <taxon>Pseudomonadota</taxon>
        <taxon>Alphaproteobacteria</taxon>
        <taxon>Rickettsiales</taxon>
        <taxon>Anaplasmataceae</taxon>
        <taxon>Anaplasma</taxon>
        <taxon>phagocytophilum group</taxon>
    </lineage>
</organism>
<gene>
    <name evidence="1" type="ORF">APHCRT_1515</name>
</gene>
<evidence type="ECO:0000313" key="1">
    <source>
        <dbReference type="EMBL" id="KJV80712.1"/>
    </source>
</evidence>
<dbReference type="PATRIC" id="fig|1359157.3.peg.1401"/>